<dbReference type="Proteomes" id="UP000187209">
    <property type="component" value="Unassembled WGS sequence"/>
</dbReference>
<proteinExistence type="inferred from homology"/>
<dbReference type="SMART" id="SM00331">
    <property type="entry name" value="PP2C_SIG"/>
    <property type="match status" value="1"/>
</dbReference>
<keyword evidence="4 6" id="KW-0904">Protein phosphatase</keyword>
<evidence type="ECO:0000313" key="10">
    <source>
        <dbReference type="Proteomes" id="UP000187209"/>
    </source>
</evidence>
<dbReference type="GO" id="GO:0046872">
    <property type="term" value="F:metal ion binding"/>
    <property type="evidence" value="ECO:0007669"/>
    <property type="project" value="UniProtKB-KW"/>
</dbReference>
<dbReference type="GO" id="GO:0016020">
    <property type="term" value="C:membrane"/>
    <property type="evidence" value="ECO:0007669"/>
    <property type="project" value="UniProtKB-SubCell"/>
</dbReference>
<keyword evidence="10" id="KW-1185">Reference proteome</keyword>
<dbReference type="PROSITE" id="PS01032">
    <property type="entry name" value="PPM_1"/>
    <property type="match status" value="1"/>
</dbReference>
<dbReference type="InterPro" id="IPR036457">
    <property type="entry name" value="PPM-type-like_dom_sf"/>
</dbReference>
<keyword evidence="3 6" id="KW-0378">Hydrolase</keyword>
<dbReference type="OrthoDB" id="10264738at2759"/>
<organism evidence="9 10">
    <name type="scientific">Stentor coeruleus</name>
    <dbReference type="NCBI Taxonomy" id="5963"/>
    <lineage>
        <taxon>Eukaryota</taxon>
        <taxon>Sar</taxon>
        <taxon>Alveolata</taxon>
        <taxon>Ciliophora</taxon>
        <taxon>Postciliodesmatophora</taxon>
        <taxon>Heterotrichea</taxon>
        <taxon>Heterotrichida</taxon>
        <taxon>Stentoridae</taxon>
        <taxon>Stentor</taxon>
    </lineage>
</organism>
<comment type="similarity">
    <text evidence="6">Belongs to the PP2C family.</text>
</comment>
<dbReference type="Pfam" id="PF00481">
    <property type="entry name" value="PP2C"/>
    <property type="match status" value="1"/>
</dbReference>
<dbReference type="SUPFAM" id="SSF81606">
    <property type="entry name" value="PP2C-like"/>
    <property type="match status" value="1"/>
</dbReference>
<evidence type="ECO:0000256" key="2">
    <source>
        <dbReference type="ARBA" id="ARBA00022723"/>
    </source>
</evidence>
<dbReference type="SMART" id="SM00332">
    <property type="entry name" value="PP2Cc"/>
    <property type="match status" value="1"/>
</dbReference>
<dbReference type="PANTHER" id="PTHR47992">
    <property type="entry name" value="PROTEIN PHOSPHATASE"/>
    <property type="match status" value="1"/>
</dbReference>
<evidence type="ECO:0000256" key="3">
    <source>
        <dbReference type="ARBA" id="ARBA00022801"/>
    </source>
</evidence>
<evidence type="ECO:0000313" key="9">
    <source>
        <dbReference type="EMBL" id="OMJ88611.1"/>
    </source>
</evidence>
<reference evidence="9 10" key="1">
    <citation type="submission" date="2016-11" db="EMBL/GenBank/DDBJ databases">
        <title>The macronuclear genome of Stentor coeruleus: a giant cell with tiny introns.</title>
        <authorList>
            <person name="Slabodnick M."/>
            <person name="Ruby J.G."/>
            <person name="Reiff S.B."/>
            <person name="Swart E.C."/>
            <person name="Gosai S."/>
            <person name="Prabakaran S."/>
            <person name="Witkowska E."/>
            <person name="Larue G.E."/>
            <person name="Fisher S."/>
            <person name="Freeman R.M."/>
            <person name="Gunawardena J."/>
            <person name="Chu W."/>
            <person name="Stover N.A."/>
            <person name="Gregory B.D."/>
            <person name="Nowacki M."/>
            <person name="Derisi J."/>
            <person name="Roy S.W."/>
            <person name="Marshall W.F."/>
            <person name="Sood P."/>
        </authorList>
    </citation>
    <scope>NUCLEOTIDE SEQUENCE [LARGE SCALE GENOMIC DNA]</scope>
    <source>
        <strain evidence="9">WM001</strain>
    </source>
</reference>
<accession>A0A1R2CHY4</accession>
<feature type="domain" description="PPM-type phosphatase" evidence="8">
    <location>
        <begin position="70"/>
        <end position="350"/>
    </location>
</feature>
<evidence type="ECO:0000259" key="8">
    <source>
        <dbReference type="PROSITE" id="PS51746"/>
    </source>
</evidence>
<feature type="region of interest" description="Disordered" evidence="7">
    <location>
        <begin position="1"/>
        <end position="30"/>
    </location>
</feature>
<evidence type="ECO:0000256" key="4">
    <source>
        <dbReference type="ARBA" id="ARBA00022912"/>
    </source>
</evidence>
<dbReference type="PROSITE" id="PS51746">
    <property type="entry name" value="PPM_2"/>
    <property type="match status" value="1"/>
</dbReference>
<keyword evidence="2" id="KW-0479">Metal-binding</keyword>
<dbReference type="EMBL" id="MPUH01000146">
    <property type="protein sequence ID" value="OMJ88611.1"/>
    <property type="molecule type" value="Genomic_DNA"/>
</dbReference>
<sequence length="356" mass="40172">MKIHTRRPMHERTSLPSPQNRSLLVTPSPNRSAGEKLPLLIKGKIAFNVNKNFYFKSGRQINNTRDLIIGSVAETDKGLKRDYNEDKISIISDISNPGCPIYFYGLYDGHGGSRCAEFLKQNLHEYILKDSDLHTDPKNVILRAFIKAENMFLEEAKRNNFDRSGSCGIICLIIKDKCYVANLGDSRAVLSSNKGSKIFPLSRDHKPFEQLEMSRIIQAGGYVYQSNNYNSVPAVIGPYRVFPGRLSVSRTIGDIYAKLSQYGGNANVIIPTPEIKNFRILPEHDFILMCSDGIFDRIDNNKAVECIWESFRESSELPMEEKCSVAAKKLMQLAFERNSMDNVTVIIVALTNSMDN</sequence>
<gene>
    <name evidence="9" type="ORF">SteCoe_9388</name>
</gene>
<dbReference type="InterPro" id="IPR001932">
    <property type="entry name" value="PPM-type_phosphatase-like_dom"/>
</dbReference>
<protein>
    <recommendedName>
        <fullName evidence="8">PPM-type phosphatase domain-containing protein</fullName>
    </recommendedName>
</protein>
<keyword evidence="5" id="KW-0472">Membrane</keyword>
<name>A0A1R2CHY4_9CILI</name>
<dbReference type="InterPro" id="IPR000222">
    <property type="entry name" value="PP2C_BS"/>
</dbReference>
<comment type="caution">
    <text evidence="9">The sequence shown here is derived from an EMBL/GenBank/DDBJ whole genome shotgun (WGS) entry which is preliminary data.</text>
</comment>
<dbReference type="AlphaFoldDB" id="A0A1R2CHY4"/>
<comment type="subcellular location">
    <subcellularLocation>
        <location evidence="1">Membrane</location>
        <topology evidence="1">Peripheral membrane protein</topology>
    </subcellularLocation>
</comment>
<feature type="compositionally biased region" description="Polar residues" evidence="7">
    <location>
        <begin position="14"/>
        <end position="30"/>
    </location>
</feature>
<evidence type="ECO:0000256" key="6">
    <source>
        <dbReference type="RuleBase" id="RU003465"/>
    </source>
</evidence>
<dbReference type="Gene3D" id="3.60.40.10">
    <property type="entry name" value="PPM-type phosphatase domain"/>
    <property type="match status" value="1"/>
</dbReference>
<evidence type="ECO:0000256" key="1">
    <source>
        <dbReference type="ARBA" id="ARBA00004170"/>
    </source>
</evidence>
<evidence type="ECO:0000256" key="5">
    <source>
        <dbReference type="ARBA" id="ARBA00023136"/>
    </source>
</evidence>
<dbReference type="InterPro" id="IPR015655">
    <property type="entry name" value="PP2C"/>
</dbReference>
<evidence type="ECO:0000256" key="7">
    <source>
        <dbReference type="SAM" id="MobiDB-lite"/>
    </source>
</evidence>
<dbReference type="CDD" id="cd00143">
    <property type="entry name" value="PP2Cc"/>
    <property type="match status" value="1"/>
</dbReference>
<dbReference type="GO" id="GO:0004722">
    <property type="term" value="F:protein serine/threonine phosphatase activity"/>
    <property type="evidence" value="ECO:0007669"/>
    <property type="project" value="InterPro"/>
</dbReference>